<feature type="domain" description="Methyltransferase" evidence="5">
    <location>
        <begin position="87"/>
        <end position="177"/>
    </location>
</feature>
<dbReference type="Pfam" id="PF13649">
    <property type="entry name" value="Methyltransf_25"/>
    <property type="match status" value="1"/>
</dbReference>
<dbReference type="GO" id="GO:0008168">
    <property type="term" value="F:methyltransferase activity"/>
    <property type="evidence" value="ECO:0007669"/>
    <property type="project" value="UniProtKB-KW"/>
</dbReference>
<evidence type="ECO:0000313" key="7">
    <source>
        <dbReference type="Proteomes" id="UP000259636"/>
    </source>
</evidence>
<gene>
    <name evidence="6" type="ORF">D0C37_14340</name>
</gene>
<dbReference type="PANTHER" id="PTHR43464:SF19">
    <property type="entry name" value="UBIQUINONE BIOSYNTHESIS O-METHYLTRANSFERASE, MITOCHONDRIAL"/>
    <property type="match status" value="1"/>
</dbReference>
<evidence type="ECO:0000256" key="1">
    <source>
        <dbReference type="ARBA" id="ARBA00022603"/>
    </source>
</evidence>
<reference evidence="6 7" key="1">
    <citation type="submission" date="2018-08" db="EMBL/GenBank/DDBJ databases">
        <authorList>
            <person name="Ferrada E.E."/>
            <person name="Latorre B.A."/>
        </authorList>
    </citation>
    <scope>NUCLEOTIDE SEQUENCE [LARGE SCALE GENOMIC DNA]</scope>
    <source>
        <strain evidence="6 7">VK-A60T</strain>
    </source>
</reference>
<dbReference type="InterPro" id="IPR041698">
    <property type="entry name" value="Methyltransf_25"/>
</dbReference>
<proteinExistence type="predicted"/>
<dbReference type="PANTHER" id="PTHR43464">
    <property type="entry name" value="METHYLTRANSFERASE"/>
    <property type="match status" value="1"/>
</dbReference>
<evidence type="ECO:0000256" key="3">
    <source>
        <dbReference type="ARBA" id="ARBA00022691"/>
    </source>
</evidence>
<dbReference type="Proteomes" id="UP000259636">
    <property type="component" value="Chromosome"/>
</dbReference>
<dbReference type="AlphaFoldDB" id="A0A385DB82"/>
<keyword evidence="1 6" id="KW-0489">Methyltransferase</keyword>
<keyword evidence="2 6" id="KW-0808">Transferase</keyword>
<evidence type="ECO:0000256" key="2">
    <source>
        <dbReference type="ARBA" id="ARBA00022679"/>
    </source>
</evidence>
<accession>A0A385DB82</accession>
<dbReference type="InterPro" id="IPR029063">
    <property type="entry name" value="SAM-dependent_MTases_sf"/>
</dbReference>
<protein>
    <submittedName>
        <fullName evidence="6">Class I SAM-dependent methyltransferase</fullName>
    </submittedName>
</protein>
<name>A0A385DB82_9ACTN</name>
<feature type="compositionally biased region" description="Low complexity" evidence="4">
    <location>
        <begin position="18"/>
        <end position="33"/>
    </location>
</feature>
<dbReference type="GO" id="GO:0032259">
    <property type="term" value="P:methylation"/>
    <property type="evidence" value="ECO:0007669"/>
    <property type="project" value="UniProtKB-KW"/>
</dbReference>
<dbReference type="Gene3D" id="3.40.50.150">
    <property type="entry name" value="Vaccinia Virus protein VP39"/>
    <property type="match status" value="1"/>
</dbReference>
<dbReference type="EMBL" id="CP031742">
    <property type="protein sequence ID" value="AXQ55672.1"/>
    <property type="molecule type" value="Genomic_DNA"/>
</dbReference>
<evidence type="ECO:0000259" key="5">
    <source>
        <dbReference type="Pfam" id="PF13649"/>
    </source>
</evidence>
<organism evidence="6 7">
    <name type="scientific">Streptomyces koyangensis</name>
    <dbReference type="NCBI Taxonomy" id="188770"/>
    <lineage>
        <taxon>Bacteria</taxon>
        <taxon>Bacillati</taxon>
        <taxon>Actinomycetota</taxon>
        <taxon>Actinomycetes</taxon>
        <taxon>Kitasatosporales</taxon>
        <taxon>Streptomycetaceae</taxon>
        <taxon>Streptomyces</taxon>
        <taxon>Streptomyces aurantiacus group</taxon>
    </lineage>
</organism>
<dbReference type="SUPFAM" id="SSF53335">
    <property type="entry name" value="S-adenosyl-L-methionine-dependent methyltransferases"/>
    <property type="match status" value="1"/>
</dbReference>
<sequence length="252" mass="26848">MTTRPTRRADSTTVPRMTAPDATPDAAPDAAPDALTDSLTATRTAYDAAADTYAQLFRDSLRDAPLDRAMLAAFAEAVRGAGPDARVADLGCGPGHVTAHLAGLGLVPRGFDVSPAMIGLARAAHPELRFDVGSMAALDLPDATLSGVLSRWSVIHTPPAELPPVLAEFARVLAPGGQLLLGFWASEPSGRRTQVFDHAVAPAYRWCPDHLSALLREAGLTETARMIREPQPADRRQFRQVHLLARRAEVPA</sequence>
<keyword evidence="3" id="KW-0949">S-adenosyl-L-methionine</keyword>
<evidence type="ECO:0000313" key="6">
    <source>
        <dbReference type="EMBL" id="AXQ55672.1"/>
    </source>
</evidence>
<dbReference type="KEGG" id="sky:D0C37_14340"/>
<evidence type="ECO:0000256" key="4">
    <source>
        <dbReference type="SAM" id="MobiDB-lite"/>
    </source>
</evidence>
<feature type="region of interest" description="Disordered" evidence="4">
    <location>
        <begin position="1"/>
        <end position="33"/>
    </location>
</feature>
<dbReference type="CDD" id="cd02440">
    <property type="entry name" value="AdoMet_MTases"/>
    <property type="match status" value="1"/>
</dbReference>